<feature type="transmembrane region" description="Helical" evidence="1">
    <location>
        <begin position="104"/>
        <end position="123"/>
    </location>
</feature>
<protein>
    <submittedName>
        <fullName evidence="2">Uncharacterized protein</fullName>
    </submittedName>
</protein>
<accession>A0A285X8G7</accession>
<keyword evidence="3" id="KW-1185">Reference proteome</keyword>
<dbReference type="RefSeq" id="WP_097056863.1">
    <property type="nucleotide sequence ID" value="NZ_OCMF01000004.1"/>
</dbReference>
<sequence length="125" mass="13985">MRTPSLETLEESEPDIKDKLLQLIEDGDATVILSSEYTQSLNDLIKSEFISIENDRLQLTEKGQRAKILGIKKVSEQNPPAPETMVLNDFTPLQASKGVSNRSFLILLFFFLISLMAIAAMVITK</sequence>
<dbReference type="EMBL" id="OCMF01000004">
    <property type="protein sequence ID" value="SOC81084.1"/>
    <property type="molecule type" value="Genomic_DNA"/>
</dbReference>
<keyword evidence="1" id="KW-1133">Transmembrane helix</keyword>
<evidence type="ECO:0000256" key="1">
    <source>
        <dbReference type="SAM" id="Phobius"/>
    </source>
</evidence>
<reference evidence="3" key="1">
    <citation type="submission" date="2017-09" db="EMBL/GenBank/DDBJ databases">
        <authorList>
            <person name="Varghese N."/>
            <person name="Submissions S."/>
        </authorList>
    </citation>
    <scope>NUCLEOTIDE SEQUENCE [LARGE SCALE GENOMIC DNA]</scope>
    <source>
        <strain evidence="3">CGMCC 1.12641</strain>
    </source>
</reference>
<name>A0A285X8G7_9FLAO</name>
<evidence type="ECO:0000313" key="3">
    <source>
        <dbReference type="Proteomes" id="UP000219193"/>
    </source>
</evidence>
<dbReference type="Proteomes" id="UP000219193">
    <property type="component" value="Unassembled WGS sequence"/>
</dbReference>
<proteinExistence type="predicted"/>
<dbReference type="OrthoDB" id="9901718at2"/>
<evidence type="ECO:0000313" key="2">
    <source>
        <dbReference type="EMBL" id="SOC81084.1"/>
    </source>
</evidence>
<keyword evidence="1" id="KW-0472">Membrane</keyword>
<organism evidence="2 3">
    <name type="scientific">Salinimicrobium sediminis</name>
    <dbReference type="NCBI Taxonomy" id="1343891"/>
    <lineage>
        <taxon>Bacteria</taxon>
        <taxon>Pseudomonadati</taxon>
        <taxon>Bacteroidota</taxon>
        <taxon>Flavobacteriia</taxon>
        <taxon>Flavobacteriales</taxon>
        <taxon>Flavobacteriaceae</taxon>
        <taxon>Salinimicrobium</taxon>
    </lineage>
</organism>
<keyword evidence="1" id="KW-0812">Transmembrane</keyword>
<dbReference type="AlphaFoldDB" id="A0A285X8G7"/>
<gene>
    <name evidence="2" type="ORF">SAMN06296241_2656</name>
</gene>